<feature type="signal peptide" evidence="11">
    <location>
        <begin position="1"/>
        <end position="23"/>
    </location>
</feature>
<evidence type="ECO:0000256" key="9">
    <source>
        <dbReference type="RuleBase" id="RU004453"/>
    </source>
</evidence>
<dbReference type="PROSITE" id="PS01095">
    <property type="entry name" value="GH18_1"/>
    <property type="match status" value="1"/>
</dbReference>
<keyword evidence="7" id="KW-0624">Polysaccharide degradation</keyword>
<evidence type="ECO:0000256" key="7">
    <source>
        <dbReference type="ARBA" id="ARBA00023326"/>
    </source>
</evidence>
<keyword evidence="11" id="KW-0732">Signal</keyword>
<comment type="similarity">
    <text evidence="9">Belongs to the glycosyl hydrolase 18 family.</text>
</comment>
<dbReference type="CDD" id="cd12215">
    <property type="entry name" value="ChiC_BD"/>
    <property type="match status" value="1"/>
</dbReference>
<sequence>MKSGLFTLCAVVGAALVSHSASAFSPTSKTNVVNYWGQNSVSSVGGTETDLVDYCQDDTVDVFVVAFVYQIQNNMPVLNLANHCGGTFSNGLLNCPKVGQDIKACQAKGKKIIISVGGASGSYSIPDAASGQAFADNMWNIFLGGSSSTRPFGDAIVDGVDLDLESGSNAGYVQFIASLRSRFASASKSYYITSAPQCPYPDQATKDALASAWFDMVWVQFYNNYCGVQAYGTGNFNFDTWNNWATSVSQNKNVRILLGVPGGPGGAGSGVINAGTLNTILNGIKGYSNFGGVMMWDAGIAKQSGLAASAAQNLHNGSSTPTKTGSAPPTTTTSGGGSGGGCGGVAAWDSGKVYATPGTKVSYNGHVWTNQWWTQGDTPSDAQWTVWVDGGAC</sequence>
<evidence type="ECO:0000256" key="8">
    <source>
        <dbReference type="RuleBase" id="RU000489"/>
    </source>
</evidence>
<evidence type="ECO:0000256" key="4">
    <source>
        <dbReference type="ARBA" id="ARBA00023024"/>
    </source>
</evidence>
<dbReference type="EMBL" id="JAAAIP010000235">
    <property type="protein sequence ID" value="KAG0321673.1"/>
    <property type="molecule type" value="Genomic_DNA"/>
</dbReference>
<keyword evidence="5" id="KW-0119">Carbohydrate metabolism</keyword>
<dbReference type="SUPFAM" id="SSF51055">
    <property type="entry name" value="Carbohydrate binding domain"/>
    <property type="match status" value="1"/>
</dbReference>
<protein>
    <recommendedName>
        <fullName evidence="2">chitinase</fullName>
        <ecNumber evidence="2">3.2.1.14</ecNumber>
    </recommendedName>
</protein>
<dbReference type="GO" id="GO:0008843">
    <property type="term" value="F:endochitinase activity"/>
    <property type="evidence" value="ECO:0007669"/>
    <property type="project" value="UniProtKB-EC"/>
</dbReference>
<name>A0A9P6RJD6_9FUNG</name>
<dbReference type="GO" id="GO:0005576">
    <property type="term" value="C:extracellular region"/>
    <property type="evidence" value="ECO:0007669"/>
    <property type="project" value="InterPro"/>
</dbReference>
<comment type="caution">
    <text evidence="13">The sequence shown here is derived from an EMBL/GenBank/DDBJ whole genome shotgun (WGS) entry which is preliminary data.</text>
</comment>
<reference evidence="13" key="1">
    <citation type="journal article" date="2020" name="Fungal Divers.">
        <title>Resolving the Mortierellaceae phylogeny through synthesis of multi-gene phylogenetics and phylogenomics.</title>
        <authorList>
            <person name="Vandepol N."/>
            <person name="Liber J."/>
            <person name="Desiro A."/>
            <person name="Na H."/>
            <person name="Kennedy M."/>
            <person name="Barry K."/>
            <person name="Grigoriev I.V."/>
            <person name="Miller A.N."/>
            <person name="O'Donnell K."/>
            <person name="Stajich J.E."/>
            <person name="Bonito G."/>
        </authorList>
    </citation>
    <scope>NUCLEOTIDE SEQUENCE</scope>
    <source>
        <strain evidence="13">REB-010B</strain>
    </source>
</reference>
<feature type="domain" description="GH18" evidence="12">
    <location>
        <begin position="30"/>
        <end position="317"/>
    </location>
</feature>
<dbReference type="InterPro" id="IPR036573">
    <property type="entry name" value="CBM_sf_5/12"/>
</dbReference>
<dbReference type="GO" id="GO:0000272">
    <property type="term" value="P:polysaccharide catabolic process"/>
    <property type="evidence" value="ECO:0007669"/>
    <property type="project" value="UniProtKB-KW"/>
</dbReference>
<dbReference type="InterPro" id="IPR003610">
    <property type="entry name" value="CBM5/12"/>
</dbReference>
<dbReference type="Gene3D" id="3.20.20.80">
    <property type="entry name" value="Glycosidases"/>
    <property type="match status" value="1"/>
</dbReference>
<dbReference type="SMART" id="SM00495">
    <property type="entry name" value="ChtBD3"/>
    <property type="match status" value="1"/>
</dbReference>
<evidence type="ECO:0000313" key="13">
    <source>
        <dbReference type="EMBL" id="KAG0321673.1"/>
    </source>
</evidence>
<dbReference type="EC" id="3.2.1.14" evidence="2"/>
<dbReference type="Pfam" id="PF00704">
    <property type="entry name" value="Glyco_hydro_18"/>
    <property type="match status" value="1"/>
</dbReference>
<organism evidence="13 14">
    <name type="scientific">Dissophora globulifera</name>
    <dbReference type="NCBI Taxonomy" id="979702"/>
    <lineage>
        <taxon>Eukaryota</taxon>
        <taxon>Fungi</taxon>
        <taxon>Fungi incertae sedis</taxon>
        <taxon>Mucoromycota</taxon>
        <taxon>Mortierellomycotina</taxon>
        <taxon>Mortierellomycetes</taxon>
        <taxon>Mortierellales</taxon>
        <taxon>Mortierellaceae</taxon>
        <taxon>Dissophora</taxon>
    </lineage>
</organism>
<dbReference type="Pfam" id="PF02839">
    <property type="entry name" value="CBM_5_12"/>
    <property type="match status" value="1"/>
</dbReference>
<dbReference type="InterPro" id="IPR050542">
    <property type="entry name" value="Glycosyl_Hydrlase18_Chitinase"/>
</dbReference>
<gene>
    <name evidence="13" type="primary">CHT1_2</name>
    <name evidence="13" type="ORF">BGZ99_003755</name>
</gene>
<dbReference type="InterPro" id="IPR001223">
    <property type="entry name" value="Glyco_hydro18_cat"/>
</dbReference>
<keyword evidence="6 8" id="KW-0326">Glycosidase</keyword>
<proteinExistence type="inferred from homology"/>
<keyword evidence="3 8" id="KW-0378">Hydrolase</keyword>
<dbReference type="Gene3D" id="2.10.10.20">
    <property type="entry name" value="Carbohydrate-binding module superfamily 5/12"/>
    <property type="match status" value="1"/>
</dbReference>
<feature type="region of interest" description="Disordered" evidence="10">
    <location>
        <begin position="312"/>
        <end position="339"/>
    </location>
</feature>
<dbReference type="GO" id="GO:0006032">
    <property type="term" value="P:chitin catabolic process"/>
    <property type="evidence" value="ECO:0007669"/>
    <property type="project" value="UniProtKB-KW"/>
</dbReference>
<evidence type="ECO:0000256" key="1">
    <source>
        <dbReference type="ARBA" id="ARBA00000822"/>
    </source>
</evidence>
<evidence type="ECO:0000256" key="6">
    <source>
        <dbReference type="ARBA" id="ARBA00023295"/>
    </source>
</evidence>
<dbReference type="GO" id="GO:0030246">
    <property type="term" value="F:carbohydrate binding"/>
    <property type="evidence" value="ECO:0007669"/>
    <property type="project" value="InterPro"/>
</dbReference>
<keyword evidence="14" id="KW-1185">Reference proteome</keyword>
<accession>A0A9P6RJD6</accession>
<dbReference type="OrthoDB" id="6020543at2759"/>
<keyword evidence="4" id="KW-0146">Chitin degradation</keyword>
<dbReference type="PROSITE" id="PS51910">
    <property type="entry name" value="GH18_2"/>
    <property type="match status" value="1"/>
</dbReference>
<dbReference type="InterPro" id="IPR001579">
    <property type="entry name" value="Glyco_hydro_18_chit_AS"/>
</dbReference>
<dbReference type="SUPFAM" id="SSF51445">
    <property type="entry name" value="(Trans)glycosidases"/>
    <property type="match status" value="1"/>
</dbReference>
<evidence type="ECO:0000256" key="3">
    <source>
        <dbReference type="ARBA" id="ARBA00022801"/>
    </source>
</evidence>
<evidence type="ECO:0000259" key="12">
    <source>
        <dbReference type="PROSITE" id="PS51910"/>
    </source>
</evidence>
<evidence type="ECO:0000256" key="10">
    <source>
        <dbReference type="SAM" id="MobiDB-lite"/>
    </source>
</evidence>
<dbReference type="Proteomes" id="UP000738325">
    <property type="component" value="Unassembled WGS sequence"/>
</dbReference>
<dbReference type="PANTHER" id="PTHR45708">
    <property type="entry name" value="ENDOCHITINASE"/>
    <property type="match status" value="1"/>
</dbReference>
<feature type="compositionally biased region" description="Low complexity" evidence="10">
    <location>
        <begin position="317"/>
        <end position="333"/>
    </location>
</feature>
<evidence type="ECO:0000256" key="5">
    <source>
        <dbReference type="ARBA" id="ARBA00023277"/>
    </source>
</evidence>
<feature type="chain" id="PRO_5040517240" description="chitinase" evidence="11">
    <location>
        <begin position="24"/>
        <end position="393"/>
    </location>
</feature>
<evidence type="ECO:0000256" key="11">
    <source>
        <dbReference type="SAM" id="SignalP"/>
    </source>
</evidence>
<evidence type="ECO:0000256" key="2">
    <source>
        <dbReference type="ARBA" id="ARBA00012729"/>
    </source>
</evidence>
<dbReference type="PANTHER" id="PTHR45708:SF49">
    <property type="entry name" value="ENDOCHITINASE"/>
    <property type="match status" value="1"/>
</dbReference>
<dbReference type="AlphaFoldDB" id="A0A9P6RJD6"/>
<evidence type="ECO:0000313" key="14">
    <source>
        <dbReference type="Proteomes" id="UP000738325"/>
    </source>
</evidence>
<dbReference type="InterPro" id="IPR017853">
    <property type="entry name" value="GH"/>
</dbReference>
<comment type="catalytic activity">
    <reaction evidence="1">
        <text>Random endo-hydrolysis of N-acetyl-beta-D-glucosaminide (1-&gt;4)-beta-linkages in chitin and chitodextrins.</text>
        <dbReference type="EC" id="3.2.1.14"/>
    </reaction>
</comment>